<proteinExistence type="predicted"/>
<evidence type="ECO:0000313" key="2">
    <source>
        <dbReference type="Proteomes" id="UP000569092"/>
    </source>
</evidence>
<accession>A0A7W8J9M9</accession>
<protein>
    <submittedName>
        <fullName evidence="1">Uncharacterized protein</fullName>
    </submittedName>
</protein>
<evidence type="ECO:0000313" key="1">
    <source>
        <dbReference type="EMBL" id="MBB5345225.1"/>
    </source>
</evidence>
<dbReference type="EMBL" id="JACHDZ010000005">
    <property type="protein sequence ID" value="MBB5345225.1"/>
    <property type="molecule type" value="Genomic_DNA"/>
</dbReference>
<dbReference type="Proteomes" id="UP000569092">
    <property type="component" value="Unassembled WGS sequence"/>
</dbReference>
<comment type="caution">
    <text evidence="1">The sequence shown here is derived from an EMBL/GenBank/DDBJ whole genome shotgun (WGS) entry which is preliminary data.</text>
</comment>
<gene>
    <name evidence="1" type="ORF">HDF10_003216</name>
</gene>
<reference evidence="1 2" key="1">
    <citation type="submission" date="2020-08" db="EMBL/GenBank/DDBJ databases">
        <title>Genomic Encyclopedia of Type Strains, Phase IV (KMG-V): Genome sequencing to study the core and pangenomes of soil and plant-associated prokaryotes.</title>
        <authorList>
            <person name="Whitman W."/>
        </authorList>
    </citation>
    <scope>NUCLEOTIDE SEQUENCE [LARGE SCALE GENOMIC DNA]</scope>
    <source>
        <strain evidence="1 2">M8US30</strain>
    </source>
</reference>
<name>A0A7W8J9M9_9BACT</name>
<dbReference type="AlphaFoldDB" id="A0A7W8J9M9"/>
<organism evidence="1 2">
    <name type="scientific">Tunturiibacter lichenicola</name>
    <dbReference type="NCBI Taxonomy" id="2051959"/>
    <lineage>
        <taxon>Bacteria</taxon>
        <taxon>Pseudomonadati</taxon>
        <taxon>Acidobacteriota</taxon>
        <taxon>Terriglobia</taxon>
        <taxon>Terriglobales</taxon>
        <taxon>Acidobacteriaceae</taxon>
        <taxon>Tunturiibacter</taxon>
    </lineage>
</organism>
<sequence>MRWIAAEVFEVIVSPEGGFQNVTEWAKKEICWQQVQKLRIPLDQELAKQLVAREDDRLVKKEAEAQQEALGGIETQMVVVNLGSLYWKQLLAWAKARTLLSPDEESIIAVACGIPRKLPTEKQSARLLKIKDRVELEGYLGR</sequence>